<organism evidence="2">
    <name type="scientific">freshwater metagenome</name>
    <dbReference type="NCBI Taxonomy" id="449393"/>
    <lineage>
        <taxon>unclassified sequences</taxon>
        <taxon>metagenomes</taxon>
        <taxon>ecological metagenomes</taxon>
    </lineage>
</organism>
<feature type="region of interest" description="Disordered" evidence="1">
    <location>
        <begin position="40"/>
        <end position="66"/>
    </location>
</feature>
<feature type="region of interest" description="Disordered" evidence="1">
    <location>
        <begin position="1"/>
        <end position="21"/>
    </location>
</feature>
<evidence type="ECO:0000313" key="2">
    <source>
        <dbReference type="EMBL" id="CAB4859075.1"/>
    </source>
</evidence>
<evidence type="ECO:0000256" key="1">
    <source>
        <dbReference type="SAM" id="MobiDB-lite"/>
    </source>
</evidence>
<dbReference type="AlphaFoldDB" id="A0A6J7CQ13"/>
<feature type="region of interest" description="Disordered" evidence="1">
    <location>
        <begin position="78"/>
        <end position="108"/>
    </location>
</feature>
<name>A0A6J7CQ13_9ZZZZ</name>
<proteinExistence type="predicted"/>
<sequence length="198" mass="20386">MPAIGAPEQLPQDRAEVPNRRGCVPGRALALHRLDDLGVEAHSGVDDEPALAGTPEADTSRATGANGVEELAGCLDRISRQAQGPGEDIAAAAGNGREPRESGRDSVAQDAVDDLVDEAVATEGDDDVQALLPRTLAQGYAVALVRGERDIKVELVGQGVDEHVGDPRRGCRGPGVDQQESAHAITLAADPAGAGLGW</sequence>
<dbReference type="EMBL" id="CAFBLS010000008">
    <property type="protein sequence ID" value="CAB4859075.1"/>
    <property type="molecule type" value="Genomic_DNA"/>
</dbReference>
<accession>A0A6J7CQ13</accession>
<gene>
    <name evidence="2" type="ORF">UFOPK3402_00110</name>
</gene>
<protein>
    <submittedName>
        <fullName evidence="2">Unannotated protein</fullName>
    </submittedName>
</protein>
<reference evidence="2" key="1">
    <citation type="submission" date="2020-05" db="EMBL/GenBank/DDBJ databases">
        <authorList>
            <person name="Chiriac C."/>
            <person name="Salcher M."/>
            <person name="Ghai R."/>
            <person name="Kavagutti S V."/>
        </authorList>
    </citation>
    <scope>NUCLEOTIDE SEQUENCE</scope>
</reference>